<keyword evidence="3" id="KW-1185">Reference proteome</keyword>
<sequence length="368" mass="42030">MAKELCKRHDIHILVTSGKSDGNIYNIPEEIPVTIHELSLPRKVIRNFFNYIAKKGFFNRRRVKSYKKLMFLKKQRDFLIDFIYRNKFDLVIGFDNGSDFWMASVKDQVEVPMIGVIQASYEHFFGSPSRGNYNHEWIFQHLLGKLDRLIVLSDDDRRSFAEKLGLDTVKVYNAHDMAYDQITGLTNKKFIALGRCAHHKGFDILVEGFKIFAEKNSEWSLEIIGDGPMKAELQEKVAEYKLSQRVSFHPYTNNVQAHLAAASVFVFSSRSEGFGIVQVEAMSCGLPIVASTIPVTAEILSDRGLAIFYETESPQSLAAAMNEIIQLDLAQMSQRALSYSKNFTAEEIGKQYESIFYEVVKCVPEYNI</sequence>
<dbReference type="GO" id="GO:0016757">
    <property type="term" value="F:glycosyltransferase activity"/>
    <property type="evidence" value="ECO:0007669"/>
    <property type="project" value="UniProtKB-KW"/>
</dbReference>
<feature type="domain" description="Glycosyl transferase family 1" evidence="1">
    <location>
        <begin position="186"/>
        <end position="334"/>
    </location>
</feature>
<comment type="caution">
    <text evidence="2">The sequence shown here is derived from an EMBL/GenBank/DDBJ whole genome shotgun (WGS) entry which is preliminary data.</text>
</comment>
<dbReference type="EMBL" id="JAHCMY010000001">
    <property type="protein sequence ID" value="MBS9523187.1"/>
    <property type="molecule type" value="Genomic_DNA"/>
</dbReference>
<proteinExistence type="predicted"/>
<dbReference type="Gene3D" id="3.40.50.2000">
    <property type="entry name" value="Glycogen Phosphorylase B"/>
    <property type="match status" value="2"/>
</dbReference>
<dbReference type="PANTHER" id="PTHR12526">
    <property type="entry name" value="GLYCOSYLTRANSFERASE"/>
    <property type="match status" value="1"/>
</dbReference>
<dbReference type="EC" id="2.4.-.-" evidence="2"/>
<protein>
    <submittedName>
        <fullName evidence="2">Glycosyltransferase</fullName>
        <ecNumber evidence="2">2.4.-.-</ecNumber>
    </submittedName>
</protein>
<evidence type="ECO:0000313" key="3">
    <source>
        <dbReference type="Proteomes" id="UP001319104"/>
    </source>
</evidence>
<evidence type="ECO:0000313" key="2">
    <source>
        <dbReference type="EMBL" id="MBS9523187.1"/>
    </source>
</evidence>
<dbReference type="InterPro" id="IPR001296">
    <property type="entry name" value="Glyco_trans_1"/>
</dbReference>
<organism evidence="2 3">
    <name type="scientific">Litoribacter ruber</name>
    <dbReference type="NCBI Taxonomy" id="702568"/>
    <lineage>
        <taxon>Bacteria</taxon>
        <taxon>Pseudomonadati</taxon>
        <taxon>Bacteroidota</taxon>
        <taxon>Cytophagia</taxon>
        <taxon>Cytophagales</taxon>
        <taxon>Cyclobacteriaceae</taxon>
        <taxon>Litoribacter</taxon>
    </lineage>
</organism>
<dbReference type="Proteomes" id="UP001319104">
    <property type="component" value="Unassembled WGS sequence"/>
</dbReference>
<gene>
    <name evidence="2" type="ORF">KI659_04065</name>
</gene>
<keyword evidence="2" id="KW-0328">Glycosyltransferase</keyword>
<accession>A0AAP2CFS0</accession>
<dbReference type="Pfam" id="PF00534">
    <property type="entry name" value="Glycos_transf_1"/>
    <property type="match status" value="1"/>
</dbReference>
<dbReference type="AlphaFoldDB" id="A0AAP2CFS0"/>
<name>A0AAP2CFS0_9BACT</name>
<keyword evidence="2" id="KW-0808">Transferase</keyword>
<evidence type="ECO:0000259" key="1">
    <source>
        <dbReference type="Pfam" id="PF00534"/>
    </source>
</evidence>
<reference evidence="2 3" key="1">
    <citation type="submission" date="2021-05" db="EMBL/GenBank/DDBJ databases">
        <authorList>
            <person name="Zhang Z.D."/>
            <person name="Osman G."/>
        </authorList>
    </citation>
    <scope>NUCLEOTIDE SEQUENCE [LARGE SCALE GENOMIC DNA]</scope>
    <source>
        <strain evidence="2 3">KCTC 32217</strain>
    </source>
</reference>
<dbReference type="SUPFAM" id="SSF53756">
    <property type="entry name" value="UDP-Glycosyltransferase/glycogen phosphorylase"/>
    <property type="match status" value="1"/>
</dbReference>